<accession>A0A1H1VBM0</accession>
<name>A0A1H1VBM0_9PSED</name>
<dbReference type="EMBL" id="LT629777">
    <property type="protein sequence ID" value="SDS82010.1"/>
    <property type="molecule type" value="Genomic_DNA"/>
</dbReference>
<dbReference type="RefSeq" id="WP_090205832.1">
    <property type="nucleotide sequence ID" value="NZ_LT629777.1"/>
</dbReference>
<dbReference type="Proteomes" id="UP000199524">
    <property type="component" value="Chromosome I"/>
</dbReference>
<gene>
    <name evidence="1" type="ORF">SAMN05216598_2883</name>
</gene>
<protein>
    <submittedName>
        <fullName evidence="1">Uncharacterized protein</fullName>
    </submittedName>
</protein>
<reference evidence="2" key="1">
    <citation type="submission" date="2016-10" db="EMBL/GenBank/DDBJ databases">
        <authorList>
            <person name="Varghese N."/>
            <person name="Submissions S."/>
        </authorList>
    </citation>
    <scope>NUCLEOTIDE SEQUENCE [LARGE SCALE GENOMIC DNA]</scope>
    <source>
        <strain evidence="2">ATCC 23835</strain>
    </source>
</reference>
<organism evidence="1 2">
    <name type="scientific">Pseudomonas asplenii</name>
    <dbReference type="NCBI Taxonomy" id="53407"/>
    <lineage>
        <taxon>Bacteria</taxon>
        <taxon>Pseudomonadati</taxon>
        <taxon>Pseudomonadota</taxon>
        <taxon>Gammaproteobacteria</taxon>
        <taxon>Pseudomonadales</taxon>
        <taxon>Pseudomonadaceae</taxon>
        <taxon>Pseudomonas</taxon>
    </lineage>
</organism>
<evidence type="ECO:0000313" key="2">
    <source>
        <dbReference type="Proteomes" id="UP000199524"/>
    </source>
</evidence>
<sequence>MSASTSRTFPLNADHFARQFAGADLSQTFTLVLEIAAQPLPRQAVLLLGAGVLPGISRQLRHVLPSAAMRPRGAVPLAYAFHTLREAMLLEPDPRRRVLLAHECIDCLLSGRRRASIGWRIAVLHGLESMDLAVQGFIALVEVCASILRDHPFIMARLGIAVGWFGGDTGVAARLGRPAFYGSGGHISRARFAIMRNLLLRGDDIRRALPGMEPVLDVAWLRGEYQWDLSRGLSGAVEPPVETATSWISARQIVPDRPTVKYAVTH</sequence>
<evidence type="ECO:0000313" key="1">
    <source>
        <dbReference type="EMBL" id="SDS82010.1"/>
    </source>
</evidence>
<keyword evidence="2" id="KW-1185">Reference proteome</keyword>
<dbReference type="GeneID" id="300207851"/>
<dbReference type="AlphaFoldDB" id="A0A1H1VBM0"/>
<proteinExistence type="predicted"/>